<reference evidence="2" key="1">
    <citation type="submission" date="2023-03" db="EMBL/GenBank/DDBJ databases">
        <title>Selenobaculum gbiensis gen. nov. sp. nov., a new bacterium isolated from the gut microbiota of IBD patient.</title>
        <authorList>
            <person name="Yeo S."/>
            <person name="Park H."/>
            <person name="Huh C.S."/>
        </authorList>
    </citation>
    <scope>NUCLEOTIDE SEQUENCE</scope>
    <source>
        <strain evidence="2">ICN-92133</strain>
    </source>
</reference>
<evidence type="ECO:0000256" key="1">
    <source>
        <dbReference type="SAM" id="SignalP"/>
    </source>
</evidence>
<proteinExistence type="predicted"/>
<dbReference type="EMBL" id="CP120678">
    <property type="protein sequence ID" value="WIW71058.1"/>
    <property type="molecule type" value="Genomic_DNA"/>
</dbReference>
<dbReference type="RefSeq" id="WP_147666950.1">
    <property type="nucleotide sequence ID" value="NZ_CP120678.1"/>
</dbReference>
<evidence type="ECO:0000313" key="3">
    <source>
        <dbReference type="Proteomes" id="UP001243623"/>
    </source>
</evidence>
<evidence type="ECO:0000313" key="2">
    <source>
        <dbReference type="EMBL" id="WIW71058.1"/>
    </source>
</evidence>
<dbReference type="AlphaFoldDB" id="A0A9Y2ESL2"/>
<keyword evidence="1" id="KW-0732">Signal</keyword>
<protein>
    <submittedName>
        <fullName evidence="2">Uncharacterized protein</fullName>
    </submittedName>
</protein>
<keyword evidence="3" id="KW-1185">Reference proteome</keyword>
<organism evidence="2 3">
    <name type="scientific">Selenobaculum gibii</name>
    <dbReference type="NCBI Taxonomy" id="3054208"/>
    <lineage>
        <taxon>Bacteria</taxon>
        <taxon>Bacillati</taxon>
        <taxon>Bacillota</taxon>
        <taxon>Negativicutes</taxon>
        <taxon>Selenomonadales</taxon>
        <taxon>Selenomonadaceae</taxon>
        <taxon>Selenobaculum</taxon>
    </lineage>
</organism>
<gene>
    <name evidence="2" type="ORF">P3F81_01655</name>
</gene>
<dbReference type="Proteomes" id="UP001243623">
    <property type="component" value="Chromosome"/>
</dbReference>
<sequence length="307" mass="33063">MLRKPIAVLLMLVFCFSSIALAAENKAEMTVLGKVIAVENAFYGSEQTGSLLERIGKLERDLYGAETNNAMVAKMDAIYDNVFHNTSGPSLIMKANSVEWAIMHEVSTAPIKTRIEQMEMMIHGTANMGSYTERLSSLMQLSFVDGDVTLVNKFVEPDTLVKIKLVTSIDSKTSRVGDAVHYVAAEDVVYQGALLVAKGAEGTGIITKVSQAQNFGRDAKIDIDFQNITTLDGTKMNTFLGEKAQKETETMVIAAGATVAGLAILGPVGIVTGAFVKGKNIEIPEGTEIYIQTKNESSVDGIQIEAL</sequence>
<dbReference type="KEGG" id="sgbi:P3F81_01655"/>
<feature type="signal peptide" evidence="1">
    <location>
        <begin position="1"/>
        <end position="22"/>
    </location>
</feature>
<accession>A0A9Y2ESL2</accession>
<name>A0A9Y2ESL2_9FIRM</name>
<feature type="chain" id="PRO_5040957779" evidence="1">
    <location>
        <begin position="23"/>
        <end position="307"/>
    </location>
</feature>